<reference evidence="2 3" key="1">
    <citation type="submission" date="2019-02" db="EMBL/GenBank/DDBJ databases">
        <title>Opniocepnalus argus genome.</title>
        <authorList>
            <person name="Zhou C."/>
            <person name="Xiao S."/>
        </authorList>
    </citation>
    <scope>NUCLEOTIDE SEQUENCE [LARGE SCALE GENOMIC DNA]</scope>
    <source>
        <strain evidence="2">OARG1902GOOAL</strain>
        <tissue evidence="2">Muscle</tissue>
    </source>
</reference>
<sequence length="469" mass="51374">MPRLTAPYPKAQGGTGPGEKVDWESMEGVELETGRELQCSSNETAADDGPQQTTWTQALCSLPPWRGWYNVVPVGVLWSLCQVEALQHLSFFVMDVCWRLLLVCLLWAVVGGCVYALKGRLRPGQNQEEPPQRIEQEVVAENRDNQYSWVSQSRGLGHSVPLAIALADSLLLCVLQEPLPDPSVPQVETLLSRLESVFQTLEQADSGSGATLEEVERDSVLKDRVKLIRTYLQQRMRSLRTLIQAQRGFEASVKDLLEGVGGLWAQLEELHTGVTLTKEGRRGHRDLALAQTDAETLLAVLGHFGNKLQSCQVNLKDCTQLLQELIWGHSHIRNSVSSSSESVWAERLLQSNIEQFDKVQESFRSLEQQTCTFQAHLEGLGKGNKERHAGPLAHTSGALSSSVSPQTSSHLRGSTNGTPPECCNSTSASTSASSVAADSDTEAPLSLCERSALQVSSTIGLLRKSGRKK</sequence>
<gene>
    <name evidence="2" type="ORF">EXN66_Car008940</name>
</gene>
<proteinExistence type="predicted"/>
<reference evidence="3" key="2">
    <citation type="submission" date="2019-02" db="EMBL/GenBank/DDBJ databases">
        <title>Opniocepnalus argus Var Kimnra genome.</title>
        <authorList>
            <person name="Zhou C."/>
            <person name="Xiao S."/>
        </authorList>
    </citation>
    <scope>NUCLEOTIDE SEQUENCE [LARGE SCALE GENOMIC DNA]</scope>
</reference>
<dbReference type="EMBL" id="CM015719">
    <property type="protein sequence ID" value="KAF3693264.1"/>
    <property type="molecule type" value="Genomic_DNA"/>
</dbReference>
<name>A0A6G1PSZ9_CHAAH</name>
<feature type="region of interest" description="Disordered" evidence="1">
    <location>
        <begin position="382"/>
        <end position="440"/>
    </location>
</feature>
<feature type="region of interest" description="Disordered" evidence="1">
    <location>
        <begin position="1"/>
        <end position="23"/>
    </location>
</feature>
<dbReference type="Proteomes" id="UP000503349">
    <property type="component" value="Chromosome 8"/>
</dbReference>
<feature type="compositionally biased region" description="Polar residues" evidence="1">
    <location>
        <begin position="397"/>
        <end position="418"/>
    </location>
</feature>
<accession>A0A6G1PSZ9</accession>
<feature type="compositionally biased region" description="Low complexity" evidence="1">
    <location>
        <begin position="425"/>
        <end position="438"/>
    </location>
</feature>
<evidence type="ECO:0000256" key="1">
    <source>
        <dbReference type="SAM" id="MobiDB-lite"/>
    </source>
</evidence>
<dbReference type="AlphaFoldDB" id="A0A6G1PSZ9"/>
<organism evidence="2 3">
    <name type="scientific">Channa argus</name>
    <name type="common">Northern snakehead</name>
    <name type="synonym">Ophicephalus argus</name>
    <dbReference type="NCBI Taxonomy" id="215402"/>
    <lineage>
        <taxon>Eukaryota</taxon>
        <taxon>Metazoa</taxon>
        <taxon>Chordata</taxon>
        <taxon>Craniata</taxon>
        <taxon>Vertebrata</taxon>
        <taxon>Euteleostomi</taxon>
        <taxon>Actinopterygii</taxon>
        <taxon>Neopterygii</taxon>
        <taxon>Teleostei</taxon>
        <taxon>Neoteleostei</taxon>
        <taxon>Acanthomorphata</taxon>
        <taxon>Anabantaria</taxon>
        <taxon>Anabantiformes</taxon>
        <taxon>Channoidei</taxon>
        <taxon>Channidae</taxon>
        <taxon>Channa</taxon>
    </lineage>
</organism>
<keyword evidence="3" id="KW-1185">Reference proteome</keyword>
<evidence type="ECO:0000313" key="2">
    <source>
        <dbReference type="EMBL" id="KAF3693264.1"/>
    </source>
</evidence>
<protein>
    <submittedName>
        <fullName evidence="2">Uncharacterized protein</fullName>
    </submittedName>
</protein>
<evidence type="ECO:0000313" key="3">
    <source>
        <dbReference type="Proteomes" id="UP000503349"/>
    </source>
</evidence>